<dbReference type="Gene3D" id="3.10.50.40">
    <property type="match status" value="1"/>
</dbReference>
<dbReference type="PANTHER" id="PTHR32116:SF78">
    <property type="entry name" value="HEXOSYLTRANSFERASE"/>
    <property type="match status" value="1"/>
</dbReference>
<evidence type="ECO:0000256" key="5">
    <source>
        <dbReference type="PROSITE-ProRule" id="PRU00277"/>
    </source>
</evidence>
<evidence type="ECO:0000313" key="8">
    <source>
        <dbReference type="EMBL" id="KAG5629749.1"/>
    </source>
</evidence>
<feature type="domain" description="PPIase FKBP-type" evidence="7">
    <location>
        <begin position="1"/>
        <end position="66"/>
    </location>
</feature>
<evidence type="ECO:0000259" key="7">
    <source>
        <dbReference type="PROSITE" id="PS50059"/>
    </source>
</evidence>
<dbReference type="Pfam" id="PF01501">
    <property type="entry name" value="Glyco_transf_8"/>
    <property type="match status" value="1"/>
</dbReference>
<dbReference type="SUPFAM" id="SSF54534">
    <property type="entry name" value="FKBP-like"/>
    <property type="match status" value="1"/>
</dbReference>
<keyword evidence="9" id="KW-1185">Reference proteome</keyword>
<dbReference type="GO" id="GO:0071555">
    <property type="term" value="P:cell wall organization"/>
    <property type="evidence" value="ECO:0007669"/>
    <property type="project" value="UniProtKB-KW"/>
</dbReference>
<evidence type="ECO:0000256" key="6">
    <source>
        <dbReference type="RuleBase" id="RU362027"/>
    </source>
</evidence>
<keyword evidence="3 6" id="KW-0328">Glycosyltransferase</keyword>
<dbReference type="PANTHER" id="PTHR32116">
    <property type="entry name" value="GALACTURONOSYLTRANSFERASE 4-RELATED"/>
    <property type="match status" value="1"/>
</dbReference>
<dbReference type="InterPro" id="IPR029044">
    <property type="entry name" value="Nucleotide-diphossugar_trans"/>
</dbReference>
<reference evidence="8 9" key="1">
    <citation type="submission" date="2020-09" db="EMBL/GenBank/DDBJ databases">
        <title>De no assembly of potato wild relative species, Solanum commersonii.</title>
        <authorList>
            <person name="Cho K."/>
        </authorList>
    </citation>
    <scope>NUCLEOTIDE SEQUENCE [LARGE SCALE GENOMIC DNA]</scope>
    <source>
        <strain evidence="8">LZ3.2</strain>
        <tissue evidence="8">Leaf</tissue>
    </source>
</reference>
<accession>A0A9J6AYU6</accession>
<comment type="subcellular location">
    <subcellularLocation>
        <location evidence="6">Golgi apparatus membrane</location>
        <topology evidence="6">Single-pass type II membrane protein</topology>
    </subcellularLocation>
</comment>
<proteinExistence type="inferred from homology"/>
<sequence>MIQFSHFVIGTCSVIKAWDVALRTMKVGEVVVIYLQDRSVSLWKHWVPTGYPEETLTFEVEVVAVDHIKVLVSAAFQMKGSLCLLARKTWFDSLLEATDWNLDLFPNLDKVVFLDNDIVIQRDLSPLWDINLSGKVNGAVKTCKGEDEWVMSKRFRNYFNFSHPIIAKNLNPENCAWAYGMNIFDLPAWRKKNITNTYHSWLKEEDCV</sequence>
<dbReference type="SUPFAM" id="SSF53448">
    <property type="entry name" value="Nucleotide-diphospho-sugar transferases"/>
    <property type="match status" value="1"/>
</dbReference>
<dbReference type="Pfam" id="PF00254">
    <property type="entry name" value="FKBP_C"/>
    <property type="match status" value="1"/>
</dbReference>
<comment type="similarity">
    <text evidence="2 6">Belongs to the glycosyltransferase 8 family.</text>
</comment>
<keyword evidence="6" id="KW-0961">Cell wall biogenesis/degradation</keyword>
<dbReference type="Gene3D" id="3.90.550.10">
    <property type="entry name" value="Spore Coat Polysaccharide Biosynthesis Protein SpsA, Chain A"/>
    <property type="match status" value="1"/>
</dbReference>
<dbReference type="InterPro" id="IPR001179">
    <property type="entry name" value="PPIase_FKBP_dom"/>
</dbReference>
<dbReference type="PROSITE" id="PS50059">
    <property type="entry name" value="FKBP_PPIASE"/>
    <property type="match status" value="1"/>
</dbReference>
<dbReference type="GO" id="GO:0047262">
    <property type="term" value="F:polygalacturonate 4-alpha-galacturonosyltransferase activity"/>
    <property type="evidence" value="ECO:0007669"/>
    <property type="project" value="InterPro"/>
</dbReference>
<dbReference type="Proteomes" id="UP000824120">
    <property type="component" value="Chromosome 1"/>
</dbReference>
<evidence type="ECO:0000256" key="2">
    <source>
        <dbReference type="ARBA" id="ARBA00006351"/>
    </source>
</evidence>
<comment type="pathway">
    <text evidence="1 6">Glycan metabolism; pectin biosynthesis.</text>
</comment>
<dbReference type="OrthoDB" id="1732103at2759"/>
<evidence type="ECO:0000256" key="4">
    <source>
        <dbReference type="ARBA" id="ARBA00022679"/>
    </source>
</evidence>
<gene>
    <name evidence="8" type="ORF">H5410_001466</name>
</gene>
<keyword evidence="4" id="KW-0808">Transferase</keyword>
<dbReference type="EC" id="2.4.1.-" evidence="6"/>
<dbReference type="InterPro" id="IPR002495">
    <property type="entry name" value="Glyco_trans_8"/>
</dbReference>
<dbReference type="GO" id="GO:0000139">
    <property type="term" value="C:Golgi membrane"/>
    <property type="evidence" value="ECO:0007669"/>
    <property type="project" value="UniProtKB-SubCell"/>
</dbReference>
<evidence type="ECO:0000256" key="1">
    <source>
        <dbReference type="ARBA" id="ARBA00004877"/>
    </source>
</evidence>
<organism evidence="8 9">
    <name type="scientific">Solanum commersonii</name>
    <name type="common">Commerson's wild potato</name>
    <name type="synonym">Commerson's nightshade</name>
    <dbReference type="NCBI Taxonomy" id="4109"/>
    <lineage>
        <taxon>Eukaryota</taxon>
        <taxon>Viridiplantae</taxon>
        <taxon>Streptophyta</taxon>
        <taxon>Embryophyta</taxon>
        <taxon>Tracheophyta</taxon>
        <taxon>Spermatophyta</taxon>
        <taxon>Magnoliopsida</taxon>
        <taxon>eudicotyledons</taxon>
        <taxon>Gunneridae</taxon>
        <taxon>Pentapetalae</taxon>
        <taxon>asterids</taxon>
        <taxon>lamiids</taxon>
        <taxon>Solanales</taxon>
        <taxon>Solanaceae</taxon>
        <taxon>Solanoideae</taxon>
        <taxon>Solaneae</taxon>
        <taxon>Solanum</taxon>
    </lineage>
</organism>
<dbReference type="AlphaFoldDB" id="A0A9J6AYU6"/>
<dbReference type="EMBL" id="JACXVP010000001">
    <property type="protein sequence ID" value="KAG5629749.1"/>
    <property type="molecule type" value="Genomic_DNA"/>
</dbReference>
<dbReference type="InterPro" id="IPR029993">
    <property type="entry name" value="GAUT"/>
</dbReference>
<keyword evidence="6" id="KW-0333">Golgi apparatus</keyword>
<keyword evidence="5" id="KW-0697">Rotamase</keyword>
<protein>
    <recommendedName>
        <fullName evidence="6">Hexosyltransferase</fullName>
        <ecNumber evidence="6">2.4.1.-</ecNumber>
    </recommendedName>
</protein>
<evidence type="ECO:0000256" key="3">
    <source>
        <dbReference type="ARBA" id="ARBA00022676"/>
    </source>
</evidence>
<keyword evidence="5" id="KW-0413">Isomerase</keyword>
<name>A0A9J6AYU6_SOLCO</name>
<dbReference type="GO" id="GO:0003755">
    <property type="term" value="F:peptidyl-prolyl cis-trans isomerase activity"/>
    <property type="evidence" value="ECO:0007669"/>
    <property type="project" value="UniProtKB-KW"/>
</dbReference>
<evidence type="ECO:0000313" key="9">
    <source>
        <dbReference type="Proteomes" id="UP000824120"/>
    </source>
</evidence>
<comment type="catalytic activity">
    <reaction evidence="5">
        <text>[protein]-peptidylproline (omega=180) = [protein]-peptidylproline (omega=0)</text>
        <dbReference type="Rhea" id="RHEA:16237"/>
        <dbReference type="Rhea" id="RHEA-COMP:10747"/>
        <dbReference type="Rhea" id="RHEA-COMP:10748"/>
        <dbReference type="ChEBI" id="CHEBI:83833"/>
        <dbReference type="ChEBI" id="CHEBI:83834"/>
        <dbReference type="EC" id="5.2.1.8"/>
    </reaction>
</comment>
<dbReference type="InterPro" id="IPR046357">
    <property type="entry name" value="PPIase_dom_sf"/>
</dbReference>
<comment type="caution">
    <text evidence="8">The sequence shown here is derived from an EMBL/GenBank/DDBJ whole genome shotgun (WGS) entry which is preliminary data.</text>
</comment>